<reference evidence="4 5" key="1">
    <citation type="submission" date="2015-09" db="EMBL/GenBank/DDBJ databases">
        <title>Draft Genome Sequence of Pseudoalteromonas lipolytica UCD-48B.</title>
        <authorList>
            <person name="Krusor M."/>
            <person name="Coil D.A."/>
            <person name="Lang J.M."/>
            <person name="Eisen J.A."/>
            <person name="Alexiev A."/>
        </authorList>
    </citation>
    <scope>NUCLEOTIDE SEQUENCE [LARGE SCALE GENOMIC DNA]</scope>
    <source>
        <strain evidence="4 5">UCD-48B</strain>
    </source>
</reference>
<dbReference type="InterPro" id="IPR009906">
    <property type="entry name" value="D-Glu_cyclase"/>
</dbReference>
<dbReference type="InterPro" id="IPR016938">
    <property type="entry name" value="UPF0317"/>
</dbReference>
<dbReference type="SUPFAM" id="SSF160920">
    <property type="entry name" value="PSTPO5379-like"/>
    <property type="match status" value="1"/>
</dbReference>
<dbReference type="PIRSF" id="PIRSF029755">
    <property type="entry name" value="UCP029755"/>
    <property type="match status" value="1"/>
</dbReference>
<dbReference type="STRING" id="570156.AOG27_12660"/>
<dbReference type="FunFam" id="3.30.2040.10:FF:000001">
    <property type="entry name" value="D-glutamate cyclase, mitochondrial"/>
    <property type="match status" value="1"/>
</dbReference>
<accession>A0A0P7DQ34</accession>
<dbReference type="PANTHER" id="PTHR32022">
    <property type="entry name" value="D-GLUTAMATE CYCLASE, MITOCHONDRIAL"/>
    <property type="match status" value="1"/>
</dbReference>
<dbReference type="Gene3D" id="3.30.2040.10">
    <property type="entry name" value="PSTPO5379-like domain"/>
    <property type="match status" value="1"/>
</dbReference>
<dbReference type="PATRIC" id="fig|570156.3.peg.3628"/>
<evidence type="ECO:0000256" key="1">
    <source>
        <dbReference type="ARBA" id="ARBA00007896"/>
    </source>
</evidence>
<evidence type="ECO:0000256" key="2">
    <source>
        <dbReference type="ARBA" id="ARBA00023239"/>
    </source>
</evidence>
<name>A0A0P7DQ34_9GAMM</name>
<dbReference type="AlphaFoldDB" id="A0A0P7DQ34"/>
<dbReference type="InterPro" id="IPR038021">
    <property type="entry name" value="Putative_hydro-lyase"/>
</dbReference>
<protein>
    <recommendedName>
        <fullName evidence="3">Putative hydro-lyase AOG27_12660</fullName>
        <ecNumber evidence="3">4.2.1.-</ecNumber>
    </recommendedName>
</protein>
<dbReference type="PANTHER" id="PTHR32022:SF10">
    <property type="entry name" value="D-GLUTAMATE CYCLASE, MITOCHONDRIAL"/>
    <property type="match status" value="1"/>
</dbReference>
<dbReference type="Pfam" id="PF07286">
    <property type="entry name" value="D-Glu_cyclase"/>
    <property type="match status" value="1"/>
</dbReference>
<dbReference type="EC" id="4.2.1.-" evidence="3"/>
<organism evidence="4 5">
    <name type="scientific">Pseudoalteromonas lipolytica</name>
    <dbReference type="NCBI Taxonomy" id="570156"/>
    <lineage>
        <taxon>Bacteria</taxon>
        <taxon>Pseudomonadati</taxon>
        <taxon>Pseudomonadota</taxon>
        <taxon>Gammaproteobacteria</taxon>
        <taxon>Alteromonadales</taxon>
        <taxon>Pseudoalteromonadaceae</taxon>
        <taxon>Pseudoalteromonas</taxon>
    </lineage>
</organism>
<dbReference type="OrthoDB" id="149585at2"/>
<evidence type="ECO:0000256" key="3">
    <source>
        <dbReference type="HAMAP-Rule" id="MF_01830"/>
    </source>
</evidence>
<evidence type="ECO:0000313" key="4">
    <source>
        <dbReference type="EMBL" id="KPM82942.1"/>
    </source>
</evidence>
<sequence length="265" mass="28778">MQKNASLTTPAAIRKMVRAGDYSGNTSGFAPGFVQANLVILPKQYAFDFLQFSQANPKSCPIIASSRLPGVADMPSVGEDIDIRSDLPRYRVFKHGQMVEEVTDITRHWRDDLVTFLIGCSFSFEEALIAAGLEIRNISEQKNVPMYVTNMACQSAGIFHANMVVSMRPMKPADAIRAIQICSRFPSVHGAPVHFGDPAAIGIKDINKPEFGDAVTIKEGEVPVFWACGVTPQVAIANAAPDFCITHSPGHMLITDIPNSKMAAL</sequence>
<proteinExistence type="inferred from homology"/>
<dbReference type="EMBL" id="LJTC01000008">
    <property type="protein sequence ID" value="KPM82942.1"/>
    <property type="molecule type" value="Genomic_DNA"/>
</dbReference>
<dbReference type="NCBIfam" id="NF003969">
    <property type="entry name" value="PRK05463.1"/>
    <property type="match status" value="1"/>
</dbReference>
<dbReference type="GO" id="GO:0016829">
    <property type="term" value="F:lyase activity"/>
    <property type="evidence" value="ECO:0007669"/>
    <property type="project" value="UniProtKB-KW"/>
</dbReference>
<comment type="caution">
    <text evidence="4">The sequence shown here is derived from an EMBL/GenBank/DDBJ whole genome shotgun (WGS) entry which is preliminary data.</text>
</comment>
<dbReference type="Proteomes" id="UP000050378">
    <property type="component" value="Unassembled WGS sequence"/>
</dbReference>
<dbReference type="HAMAP" id="MF_01830">
    <property type="entry name" value="Hydro_lyase"/>
    <property type="match status" value="1"/>
</dbReference>
<dbReference type="RefSeq" id="WP_054553389.1">
    <property type="nucleotide sequence ID" value="NZ_LJTC01000008.1"/>
</dbReference>
<gene>
    <name evidence="4" type="ORF">AOG27_12660</name>
</gene>
<dbReference type="Gene3D" id="3.40.1640.10">
    <property type="entry name" value="PSTPO5379-like"/>
    <property type="match status" value="1"/>
</dbReference>
<comment type="similarity">
    <text evidence="1 3">Belongs to the D-glutamate cyclase family.</text>
</comment>
<evidence type="ECO:0000313" key="5">
    <source>
        <dbReference type="Proteomes" id="UP000050378"/>
    </source>
</evidence>
<keyword evidence="2 3" id="KW-0456">Lyase</keyword>